<dbReference type="CDD" id="cd23021">
    <property type="entry name" value="zf-HIT_IN80B"/>
    <property type="match status" value="1"/>
</dbReference>
<dbReference type="GO" id="GO:0031011">
    <property type="term" value="C:Ino80 complex"/>
    <property type="evidence" value="ECO:0007669"/>
    <property type="project" value="InterPro"/>
</dbReference>
<dbReference type="Pfam" id="PF04795">
    <property type="entry name" value="PAPA-1"/>
    <property type="match status" value="1"/>
</dbReference>
<dbReference type="AlphaFoldDB" id="A0AAV2FHF3"/>
<sequence length="455" mass="49802">MGSPPGNGIAIADLGFVARKKRSCGTRRPCSEPQRALGTYGFFPPSTSTQNLGAGYGEESSGLSQNTAGEKNGLKKLKLKVGGVTRTIHTSHAAGHGSGVGGSYASKHTEKQSFQKSNFGKQKVLKGKESNENECEPTRKSKRVPKRRKLDLGFDEDADFMDEEIRYLGRINATRVSADCEDYKSVGTGAGILEVTDIGGGKRSEKLVEDDDYMEEGAEELVLNDEPECKMNKSGFAEGKNDRVHVVKQDVSLRSGSAFVEFPDGLPDAPKKSKANFPDVEKQLKKAEAAQKRKLHAEKLAKEAEAEAIRKILGQDSARKKKEEKMKKQRDDIAQGKASKSDELGANTIRCVIGPAGTTVTFSNDVGLPQILRSTPRSYPPPREKCAGPNCTNAYKYRDSKSKLPLCSLHCYKAIQEKSYQSSSRWTSFCDGVKTMESQNRSGACNLTKGRNYWH</sequence>
<reference evidence="3 4" key="1">
    <citation type="submission" date="2024-04" db="EMBL/GenBank/DDBJ databases">
        <authorList>
            <person name="Fracassetti M."/>
        </authorList>
    </citation>
    <scope>NUCLEOTIDE SEQUENCE [LARGE SCALE GENOMIC DNA]</scope>
</reference>
<dbReference type="PANTHER" id="PTHR21561:SF16">
    <property type="entry name" value="PAPA-1-LIKE FAMILY PROTEIN _ ZINC FINGER (HIT TYPE) FAMILY PROTEIN"/>
    <property type="match status" value="1"/>
</dbReference>
<dbReference type="GO" id="GO:0006338">
    <property type="term" value="P:chromatin remodeling"/>
    <property type="evidence" value="ECO:0007669"/>
    <property type="project" value="InterPro"/>
</dbReference>
<dbReference type="Pfam" id="PF04438">
    <property type="entry name" value="zf-HIT"/>
    <property type="match status" value="1"/>
</dbReference>
<evidence type="ECO:0000313" key="3">
    <source>
        <dbReference type="EMBL" id="CAL1397407.1"/>
    </source>
</evidence>
<evidence type="ECO:0000259" key="2">
    <source>
        <dbReference type="SMART" id="SM01406"/>
    </source>
</evidence>
<proteinExistence type="predicted"/>
<feature type="compositionally biased region" description="Basic and acidic residues" evidence="1">
    <location>
        <begin position="126"/>
        <end position="139"/>
    </location>
</feature>
<dbReference type="SMART" id="SM01406">
    <property type="entry name" value="PAPA-1"/>
    <property type="match status" value="1"/>
</dbReference>
<evidence type="ECO:0000313" key="4">
    <source>
        <dbReference type="Proteomes" id="UP001497516"/>
    </source>
</evidence>
<feature type="region of interest" description="Disordered" evidence="1">
    <location>
        <begin position="318"/>
        <end position="339"/>
    </location>
</feature>
<feature type="domain" description="INO80 complex subunit B-like conserved region" evidence="2">
    <location>
        <begin position="281"/>
        <end position="366"/>
    </location>
</feature>
<feature type="region of interest" description="Disordered" evidence="1">
    <location>
        <begin position="260"/>
        <end position="295"/>
    </location>
</feature>
<dbReference type="EMBL" id="OZ034819">
    <property type="protein sequence ID" value="CAL1397407.1"/>
    <property type="molecule type" value="Genomic_DNA"/>
</dbReference>
<evidence type="ECO:0000256" key="1">
    <source>
        <dbReference type="SAM" id="MobiDB-lite"/>
    </source>
</evidence>
<dbReference type="InterPro" id="IPR006880">
    <property type="entry name" value="INO80B_C"/>
</dbReference>
<feature type="region of interest" description="Disordered" evidence="1">
    <location>
        <begin position="88"/>
        <end position="148"/>
    </location>
</feature>
<dbReference type="InterPro" id="IPR007529">
    <property type="entry name" value="Znf_HIT"/>
</dbReference>
<keyword evidence="4" id="KW-1185">Reference proteome</keyword>
<feature type="compositionally biased region" description="Basic and acidic residues" evidence="1">
    <location>
        <begin position="279"/>
        <end position="295"/>
    </location>
</feature>
<dbReference type="Proteomes" id="UP001497516">
    <property type="component" value="Chromosome 6"/>
</dbReference>
<feature type="region of interest" description="Disordered" evidence="1">
    <location>
        <begin position="24"/>
        <end position="74"/>
    </location>
</feature>
<protein>
    <recommendedName>
        <fullName evidence="2">INO80 complex subunit B-like conserved region domain-containing protein</fullName>
    </recommendedName>
</protein>
<gene>
    <name evidence="3" type="ORF">LTRI10_LOCUS37708</name>
</gene>
<name>A0AAV2FHF3_9ROSI</name>
<dbReference type="PANTHER" id="PTHR21561">
    <property type="entry name" value="INO80 COMPLEX SUBUNIT B"/>
    <property type="match status" value="1"/>
</dbReference>
<accession>A0AAV2FHF3</accession>
<dbReference type="InterPro" id="IPR029523">
    <property type="entry name" value="INO80B/Ies2"/>
</dbReference>
<organism evidence="3 4">
    <name type="scientific">Linum trigynum</name>
    <dbReference type="NCBI Taxonomy" id="586398"/>
    <lineage>
        <taxon>Eukaryota</taxon>
        <taxon>Viridiplantae</taxon>
        <taxon>Streptophyta</taxon>
        <taxon>Embryophyta</taxon>
        <taxon>Tracheophyta</taxon>
        <taxon>Spermatophyta</taxon>
        <taxon>Magnoliopsida</taxon>
        <taxon>eudicotyledons</taxon>
        <taxon>Gunneridae</taxon>
        <taxon>Pentapetalae</taxon>
        <taxon>rosids</taxon>
        <taxon>fabids</taxon>
        <taxon>Malpighiales</taxon>
        <taxon>Linaceae</taxon>
        <taxon>Linum</taxon>
    </lineage>
</organism>